<evidence type="ECO:0000256" key="14">
    <source>
        <dbReference type="ARBA" id="ARBA00034552"/>
    </source>
</evidence>
<dbReference type="Gene3D" id="3.30.830.10">
    <property type="entry name" value="Metalloenzyme, LuxS/M16 peptidase-like"/>
    <property type="match status" value="4"/>
</dbReference>
<dbReference type="GO" id="GO:0004222">
    <property type="term" value="F:metalloendopeptidase activity"/>
    <property type="evidence" value="ECO:0007669"/>
    <property type="project" value="TreeGrafter"/>
</dbReference>
<dbReference type="SUPFAM" id="SSF63411">
    <property type="entry name" value="LuxS/MPP-like metallohydrolase"/>
    <property type="match status" value="4"/>
</dbReference>
<dbReference type="GO" id="GO:0005758">
    <property type="term" value="C:mitochondrial intermembrane space"/>
    <property type="evidence" value="ECO:0007669"/>
    <property type="project" value="UniProtKB-SubCell"/>
</dbReference>
<dbReference type="InterPro" id="IPR007110">
    <property type="entry name" value="Ig-like_dom"/>
</dbReference>
<dbReference type="EMBL" id="CP099427">
    <property type="protein sequence ID" value="USW57520.1"/>
    <property type="molecule type" value="Genomic_DNA"/>
</dbReference>
<dbReference type="Pfam" id="PF22516">
    <property type="entry name" value="PreP_C"/>
    <property type="match status" value="1"/>
</dbReference>
<evidence type="ECO:0000256" key="10">
    <source>
        <dbReference type="ARBA" id="ARBA00022833"/>
    </source>
</evidence>
<evidence type="ECO:0000256" key="2">
    <source>
        <dbReference type="ARBA" id="ARBA00004305"/>
    </source>
</evidence>
<evidence type="ECO:0000256" key="13">
    <source>
        <dbReference type="ARBA" id="ARBA00023128"/>
    </source>
</evidence>
<keyword evidence="12" id="KW-0482">Metalloprotease</keyword>
<dbReference type="AlphaFoldDB" id="A0A9Q9B3H5"/>
<keyword evidence="19" id="KW-1185">Reference proteome</keyword>
<dbReference type="PROSITE" id="PS50835">
    <property type="entry name" value="IG_LIKE"/>
    <property type="match status" value="1"/>
</dbReference>
<proteinExistence type="inferred from homology"/>
<dbReference type="PANTHER" id="PTHR43016">
    <property type="entry name" value="PRESEQUENCE PROTEASE"/>
    <property type="match status" value="1"/>
</dbReference>
<evidence type="ECO:0000313" key="18">
    <source>
        <dbReference type="EMBL" id="USW57520.1"/>
    </source>
</evidence>
<evidence type="ECO:0000256" key="3">
    <source>
        <dbReference type="ARBA" id="ARBA00004569"/>
    </source>
</evidence>
<keyword evidence="7" id="KW-0645">Protease</keyword>
<evidence type="ECO:0000313" key="19">
    <source>
        <dbReference type="Proteomes" id="UP001056384"/>
    </source>
</evidence>
<dbReference type="SMART" id="SM01264">
    <property type="entry name" value="M16C_associated"/>
    <property type="match status" value="1"/>
</dbReference>
<name>A0A9Q9B3H5_9PEZI</name>
<evidence type="ECO:0000256" key="7">
    <source>
        <dbReference type="ARBA" id="ARBA00022670"/>
    </source>
</evidence>
<feature type="domain" description="Ig-like" evidence="17">
    <location>
        <begin position="768"/>
        <end position="879"/>
    </location>
</feature>
<keyword evidence="8" id="KW-0479">Metal-binding</keyword>
<dbReference type="Pfam" id="PF08367">
    <property type="entry name" value="M16C_assoc"/>
    <property type="match status" value="1"/>
</dbReference>
<evidence type="ECO:0000256" key="6">
    <source>
        <dbReference type="ARBA" id="ARBA00020167"/>
    </source>
</evidence>
<comment type="cofactor">
    <cofactor evidence="1">
        <name>Zn(2+)</name>
        <dbReference type="ChEBI" id="CHEBI:29105"/>
    </cofactor>
</comment>
<dbReference type="PANTHER" id="PTHR43016:SF13">
    <property type="entry name" value="PRESEQUENCE PROTEASE, MITOCHONDRIAL"/>
    <property type="match status" value="1"/>
</dbReference>
<dbReference type="FunFam" id="3.30.830.10:FF:000013">
    <property type="entry name" value="Mitochondrial presequence protease"/>
    <property type="match status" value="1"/>
</dbReference>
<dbReference type="InterPro" id="IPR011249">
    <property type="entry name" value="Metalloenz_LuxS/M16"/>
</dbReference>
<evidence type="ECO:0000256" key="9">
    <source>
        <dbReference type="ARBA" id="ARBA00022801"/>
    </source>
</evidence>
<evidence type="ECO:0000256" key="4">
    <source>
        <dbReference type="ARBA" id="ARBA00007575"/>
    </source>
</evidence>
<sequence length="1060" mass="117481">MLSTLRSSAPSPRIVAPYHRLRSTTLRRTYASVTDLQQYPKPGDSLHGFTLKRKENVPELELSALHFTHDKTGAEYLHIARDDTNNVFSIGFKTNPPDATGVPHILEHVTLCGSEKYPVRDPFFKMLPRSLQNFMNAMTSSSYTYYPFATTNTQDYKNLMGVYLDATLHPLLKRTDFLQEGWRVGPENPKAPVQDAKGSDLVFKGVVYNEMKGQMSDATYLFYSRFMEHIMPAINNSGGDPQKMTDLTYEGLKTFQEEHYHPSNSKILTYGDQSVEEHLELLGEQLSRFNKRAVDTDIKSPIELDQAQNVTVEGPIDPLTPPDAQYKTSMSWIATDRTDQIESFGLQIATNLLMDGYGSPLYQSLIESGLGTDFSMNTGYMPLGKKSIFSLGLNGVSEENLPKIKDAIYQTIEESVAKGLEKQKVDGILHQLELGLKHKKAAFGMGIVSRLNPGWFNGVDPFESLQYNKVVDAFKANYVKGGYLEGLLKKYLLNDRTLTFTMVPSATYSADIEAEEASRLKTKIDEAIQSYPSEEEAHKQLRERELELIKEQDAGHTESVDSLPSLKVSDIARTDKEIKFKDNVVDKGVKIQWHQAPTNGLTYFRAVAILKDLPDELRMLIPLFCDSLMRIGTKSKTMGQLEDEMKLKTGGISFGHFSGTSPHEISKVEEGFSIGGRAFDQNVPAMYELIQTILLETDFDSPNAHRMIRQLLQMGASGAVDGVAASGHMYAMRYATAGVSPSGKIAEQIGGITQVKLITSLAAAEENPEAMQELINQLKAIQYLAISAIREGNARAALTCGTEAASSNESALNSWLSNVSSNSTNLTSPISLPQPTTTNPFSTHRRTLFNLPYQVSYSALTVPTGPYTSQSTAPIAVLSQLLTHRHLHAEIREKGGAYGGGATSGGLTGTFGMYSYRDPNPDNTLSIYNNALRWAAKQEWTDRDMQEAKLSVFQKVDAPVSVSSEGMSRFLNGITYEMEQARREWLLDVTPQDLKKAADGLIEKVEKESYTAVFGEKKGKKFLTEGEWKVEEMGNKKEVIEDPLMEGEGTQEGMAAVGAS</sequence>
<dbReference type="OrthoDB" id="10250783at2759"/>
<organism evidence="18 19">
    <name type="scientific">Septoria linicola</name>
    <dbReference type="NCBI Taxonomy" id="215465"/>
    <lineage>
        <taxon>Eukaryota</taxon>
        <taxon>Fungi</taxon>
        <taxon>Dikarya</taxon>
        <taxon>Ascomycota</taxon>
        <taxon>Pezizomycotina</taxon>
        <taxon>Dothideomycetes</taxon>
        <taxon>Dothideomycetidae</taxon>
        <taxon>Mycosphaerellales</taxon>
        <taxon>Mycosphaerellaceae</taxon>
        <taxon>Septoria</taxon>
    </lineage>
</organism>
<keyword evidence="10" id="KW-0862">Zinc</keyword>
<reference evidence="18" key="1">
    <citation type="submission" date="2022-06" db="EMBL/GenBank/DDBJ databases">
        <title>Complete genome sequences of two strains of the flax pathogen Septoria linicola.</title>
        <authorList>
            <person name="Lapalu N."/>
            <person name="Simon A."/>
            <person name="Demenou B."/>
            <person name="Paumier D."/>
            <person name="Guillot M.-P."/>
            <person name="Gout L."/>
            <person name="Valade R."/>
        </authorList>
    </citation>
    <scope>NUCLEOTIDE SEQUENCE</scope>
    <source>
        <strain evidence="18">SE15195</strain>
    </source>
</reference>
<feature type="region of interest" description="Disordered" evidence="16">
    <location>
        <begin position="1039"/>
        <end position="1060"/>
    </location>
</feature>
<evidence type="ECO:0000256" key="12">
    <source>
        <dbReference type="ARBA" id="ARBA00023049"/>
    </source>
</evidence>
<comment type="similarity">
    <text evidence="4">Belongs to the peptidase M16 family. PreP subfamily.</text>
</comment>
<comment type="subunit">
    <text evidence="5">Monomer and homodimer; homodimerization is induced by binding of the substrate.</text>
</comment>
<dbReference type="Proteomes" id="UP001056384">
    <property type="component" value="Chromosome 10"/>
</dbReference>
<keyword evidence="13" id="KW-0496">Mitochondrion</keyword>
<dbReference type="GO" id="GO:0005759">
    <property type="term" value="C:mitochondrial matrix"/>
    <property type="evidence" value="ECO:0007669"/>
    <property type="project" value="UniProtKB-SubCell"/>
</dbReference>
<evidence type="ECO:0000256" key="11">
    <source>
        <dbReference type="ARBA" id="ARBA00022946"/>
    </source>
</evidence>
<dbReference type="FunFam" id="3.30.830.10:FF:000011">
    <property type="entry name" value="Presequence protease, mitochondrial"/>
    <property type="match status" value="1"/>
</dbReference>
<dbReference type="InterPro" id="IPR013578">
    <property type="entry name" value="Peptidase_M16C_assoc"/>
</dbReference>
<protein>
    <recommendedName>
        <fullName evidence="6">Presequence protease, mitochondrial</fullName>
    </recommendedName>
    <alternativeName>
        <fullName evidence="14">Pitrilysin metalloproteinase</fullName>
    </alternativeName>
</protein>
<comment type="subcellular location">
    <subcellularLocation>
        <location evidence="3">Mitochondrion intermembrane space</location>
    </subcellularLocation>
    <subcellularLocation>
        <location evidence="2">Mitochondrion matrix</location>
    </subcellularLocation>
</comment>
<dbReference type="InterPro" id="IPR007863">
    <property type="entry name" value="Peptidase_M16_C"/>
</dbReference>
<dbReference type="InterPro" id="IPR011765">
    <property type="entry name" value="Pept_M16_N"/>
</dbReference>
<dbReference type="FunFam" id="3.30.830.10:FF:000009">
    <property type="entry name" value="Presequence protease, mitochondrial"/>
    <property type="match status" value="1"/>
</dbReference>
<keyword evidence="11" id="KW-0809">Transit peptide</keyword>
<dbReference type="Pfam" id="PF05193">
    <property type="entry name" value="Peptidase_M16_C"/>
    <property type="match status" value="1"/>
</dbReference>
<evidence type="ECO:0000256" key="15">
    <source>
        <dbReference type="ARBA" id="ARBA00045897"/>
    </source>
</evidence>
<keyword evidence="9" id="KW-0378">Hydrolase</keyword>
<comment type="function">
    <text evidence="15">Degrades mitochondrial transit peptides after their cleavage in the intermembrane space or in the matrix, and presequence peptides; clearance of these peptides is required to keep the presequence processing machinery running. Preferentially cleaves the N-terminal side of paired basic amino acid residues. Also degrades other unstructured peptides. May function as an ATP-dependent peptidase as opposed to a metalloendopeptidase.</text>
</comment>
<evidence type="ECO:0000256" key="5">
    <source>
        <dbReference type="ARBA" id="ARBA00011853"/>
    </source>
</evidence>
<evidence type="ECO:0000256" key="8">
    <source>
        <dbReference type="ARBA" id="ARBA00022723"/>
    </source>
</evidence>
<evidence type="ECO:0000259" key="17">
    <source>
        <dbReference type="PROSITE" id="PS50835"/>
    </source>
</evidence>
<gene>
    <name evidence="18" type="ORF">Slin15195_G108390</name>
</gene>
<evidence type="ECO:0000256" key="1">
    <source>
        <dbReference type="ARBA" id="ARBA00001947"/>
    </source>
</evidence>
<dbReference type="Pfam" id="PF00675">
    <property type="entry name" value="Peptidase_M16"/>
    <property type="match status" value="1"/>
</dbReference>
<dbReference type="GO" id="GO:0016485">
    <property type="term" value="P:protein processing"/>
    <property type="evidence" value="ECO:0007669"/>
    <property type="project" value="TreeGrafter"/>
</dbReference>
<dbReference type="GO" id="GO:0046872">
    <property type="term" value="F:metal ion binding"/>
    <property type="evidence" value="ECO:0007669"/>
    <property type="project" value="UniProtKB-KW"/>
</dbReference>
<evidence type="ECO:0000256" key="16">
    <source>
        <dbReference type="SAM" id="MobiDB-lite"/>
    </source>
</evidence>
<dbReference type="InterPro" id="IPR055130">
    <property type="entry name" value="PreP_C"/>
</dbReference>
<accession>A0A9Q9B3H5</accession>